<gene>
    <name evidence="11" type="ORF">AGLY_018012</name>
</gene>
<dbReference type="GO" id="GO:0008270">
    <property type="term" value="F:zinc ion binding"/>
    <property type="evidence" value="ECO:0007669"/>
    <property type="project" value="UniProtKB-KW"/>
</dbReference>
<evidence type="ECO:0000256" key="1">
    <source>
        <dbReference type="ARBA" id="ARBA00004123"/>
    </source>
</evidence>
<evidence type="ECO:0000256" key="9">
    <source>
        <dbReference type="SAM" id="Phobius"/>
    </source>
</evidence>
<comment type="subcellular location">
    <subcellularLocation>
        <location evidence="1">Nucleus</location>
    </subcellularLocation>
</comment>
<feature type="domain" description="C2H2-type" evidence="10">
    <location>
        <begin position="60"/>
        <end position="87"/>
    </location>
</feature>
<evidence type="ECO:0000256" key="7">
    <source>
        <dbReference type="ARBA" id="ARBA00023242"/>
    </source>
</evidence>
<comment type="caution">
    <text evidence="11">The sequence shown here is derived from an EMBL/GenBank/DDBJ whole genome shotgun (WGS) entry which is preliminary data.</text>
</comment>
<evidence type="ECO:0000256" key="8">
    <source>
        <dbReference type="PROSITE-ProRule" id="PRU00042"/>
    </source>
</evidence>
<keyword evidence="8" id="KW-0863">Zinc-finger</keyword>
<keyword evidence="6" id="KW-0804">Transcription</keyword>
<name>A0A6G0STI7_APHGL</name>
<feature type="transmembrane region" description="Helical" evidence="9">
    <location>
        <begin position="187"/>
        <end position="205"/>
    </location>
</feature>
<dbReference type="Pfam" id="PF12874">
    <property type="entry name" value="zf-met"/>
    <property type="match status" value="1"/>
</dbReference>
<keyword evidence="4" id="KW-0862">Zinc</keyword>
<dbReference type="GO" id="GO:0000978">
    <property type="term" value="F:RNA polymerase II cis-regulatory region sequence-specific DNA binding"/>
    <property type="evidence" value="ECO:0007669"/>
    <property type="project" value="TreeGrafter"/>
</dbReference>
<evidence type="ECO:0000256" key="4">
    <source>
        <dbReference type="ARBA" id="ARBA00022833"/>
    </source>
</evidence>
<keyword evidence="9" id="KW-0472">Membrane</keyword>
<sequence length="218" mass="25883">MNGLSNNPLSSFVLPTIGRLYVKPEKNHEFESIVHNEDHSSEFIFRINSEKSSNLEENTLTCKFCCKTFTDKFSIRRHMKICNKSKKYDIRNKMFNRNGYLKIHMRIYTGESLFTLENSYKCKACLKKFASSSNVKIHENSYRISSSKTFWYSHDQAYWVETSLMCYLLINHMRIHSIVPGKRRKTFHYNIIVYVIIYCLVHINLEFNRIGCIMKARN</sequence>
<evidence type="ECO:0000313" key="12">
    <source>
        <dbReference type="Proteomes" id="UP000475862"/>
    </source>
</evidence>
<reference evidence="11 12" key="1">
    <citation type="submission" date="2019-08" db="EMBL/GenBank/DDBJ databases">
        <title>The genome of the soybean aphid Biotype 1, its phylome, world population structure and adaptation to the North American continent.</title>
        <authorList>
            <person name="Giordano R."/>
            <person name="Donthu R.K."/>
            <person name="Hernandez A.G."/>
            <person name="Wright C.L."/>
            <person name="Zimin A.V."/>
        </authorList>
    </citation>
    <scope>NUCLEOTIDE SEQUENCE [LARGE SCALE GENOMIC DNA]</scope>
    <source>
        <tissue evidence="11">Whole aphids</tissue>
    </source>
</reference>
<keyword evidence="9" id="KW-1133">Transmembrane helix</keyword>
<dbReference type="InterPro" id="IPR036236">
    <property type="entry name" value="Znf_C2H2_sf"/>
</dbReference>
<evidence type="ECO:0000256" key="2">
    <source>
        <dbReference type="ARBA" id="ARBA00022723"/>
    </source>
</evidence>
<keyword evidence="12" id="KW-1185">Reference proteome</keyword>
<dbReference type="GO" id="GO:0001227">
    <property type="term" value="F:DNA-binding transcription repressor activity, RNA polymerase II-specific"/>
    <property type="evidence" value="ECO:0007669"/>
    <property type="project" value="TreeGrafter"/>
</dbReference>
<dbReference type="AlphaFoldDB" id="A0A6G0STI7"/>
<evidence type="ECO:0000313" key="11">
    <source>
        <dbReference type="EMBL" id="KAE9521582.1"/>
    </source>
</evidence>
<keyword evidence="7" id="KW-0539">Nucleus</keyword>
<protein>
    <recommendedName>
        <fullName evidence="10">C2H2-type domain-containing protein</fullName>
    </recommendedName>
</protein>
<dbReference type="GO" id="GO:0001817">
    <property type="term" value="P:regulation of cytokine production"/>
    <property type="evidence" value="ECO:0007669"/>
    <property type="project" value="TreeGrafter"/>
</dbReference>
<dbReference type="SUPFAM" id="SSF57667">
    <property type="entry name" value="beta-beta-alpha zinc fingers"/>
    <property type="match status" value="1"/>
</dbReference>
<dbReference type="PANTHER" id="PTHR24399:SF23">
    <property type="entry name" value="C2H2-TYPE DOMAIN-CONTAINING PROTEIN"/>
    <property type="match status" value="1"/>
</dbReference>
<dbReference type="PROSITE" id="PS50157">
    <property type="entry name" value="ZINC_FINGER_C2H2_2"/>
    <property type="match status" value="2"/>
</dbReference>
<proteinExistence type="predicted"/>
<evidence type="ECO:0000256" key="3">
    <source>
        <dbReference type="ARBA" id="ARBA00022737"/>
    </source>
</evidence>
<keyword evidence="5" id="KW-0805">Transcription regulation</keyword>
<dbReference type="InterPro" id="IPR013087">
    <property type="entry name" value="Znf_C2H2_type"/>
</dbReference>
<evidence type="ECO:0000256" key="5">
    <source>
        <dbReference type="ARBA" id="ARBA00023015"/>
    </source>
</evidence>
<evidence type="ECO:0000259" key="10">
    <source>
        <dbReference type="PROSITE" id="PS50157"/>
    </source>
</evidence>
<dbReference type="EMBL" id="VYZN01002662">
    <property type="protein sequence ID" value="KAE9521582.1"/>
    <property type="molecule type" value="Genomic_DNA"/>
</dbReference>
<dbReference type="PANTHER" id="PTHR24399">
    <property type="entry name" value="ZINC FINGER AND BTB DOMAIN-CONTAINING"/>
    <property type="match status" value="1"/>
</dbReference>
<dbReference type="GO" id="GO:0005654">
    <property type="term" value="C:nucleoplasm"/>
    <property type="evidence" value="ECO:0007669"/>
    <property type="project" value="TreeGrafter"/>
</dbReference>
<keyword evidence="9" id="KW-0812">Transmembrane</keyword>
<organism evidence="11 12">
    <name type="scientific">Aphis glycines</name>
    <name type="common">Soybean aphid</name>
    <dbReference type="NCBI Taxonomy" id="307491"/>
    <lineage>
        <taxon>Eukaryota</taxon>
        <taxon>Metazoa</taxon>
        <taxon>Ecdysozoa</taxon>
        <taxon>Arthropoda</taxon>
        <taxon>Hexapoda</taxon>
        <taxon>Insecta</taxon>
        <taxon>Pterygota</taxon>
        <taxon>Neoptera</taxon>
        <taxon>Paraneoptera</taxon>
        <taxon>Hemiptera</taxon>
        <taxon>Sternorrhyncha</taxon>
        <taxon>Aphidomorpha</taxon>
        <taxon>Aphidoidea</taxon>
        <taxon>Aphididae</taxon>
        <taxon>Aphidini</taxon>
        <taxon>Aphis</taxon>
        <taxon>Aphis</taxon>
    </lineage>
</organism>
<keyword evidence="2" id="KW-0479">Metal-binding</keyword>
<keyword evidence="3" id="KW-0677">Repeat</keyword>
<evidence type="ECO:0000256" key="6">
    <source>
        <dbReference type="ARBA" id="ARBA00023163"/>
    </source>
</evidence>
<dbReference type="GO" id="GO:0002682">
    <property type="term" value="P:regulation of immune system process"/>
    <property type="evidence" value="ECO:0007669"/>
    <property type="project" value="TreeGrafter"/>
</dbReference>
<feature type="domain" description="C2H2-type" evidence="10">
    <location>
        <begin position="120"/>
        <end position="149"/>
    </location>
</feature>
<dbReference type="Proteomes" id="UP000475862">
    <property type="component" value="Unassembled WGS sequence"/>
</dbReference>
<dbReference type="Gene3D" id="3.30.160.60">
    <property type="entry name" value="Classic Zinc Finger"/>
    <property type="match status" value="1"/>
</dbReference>
<accession>A0A6G0STI7</accession>